<proteinExistence type="predicted"/>
<dbReference type="EMBL" id="LR796235">
    <property type="protein sequence ID" value="CAB4129846.1"/>
    <property type="molecule type" value="Genomic_DNA"/>
</dbReference>
<evidence type="ECO:0000313" key="1">
    <source>
        <dbReference type="EMBL" id="CAB4129846.1"/>
    </source>
</evidence>
<protein>
    <submittedName>
        <fullName evidence="1">Uncharacterized protein</fullName>
    </submittedName>
</protein>
<name>A0A6J5L9C0_9CAUD</name>
<accession>A0A6J5L9C0</accession>
<gene>
    <name evidence="1" type="ORF">UFOVP117_128</name>
</gene>
<organism evidence="1">
    <name type="scientific">uncultured Caudovirales phage</name>
    <dbReference type="NCBI Taxonomy" id="2100421"/>
    <lineage>
        <taxon>Viruses</taxon>
        <taxon>Duplodnaviria</taxon>
        <taxon>Heunggongvirae</taxon>
        <taxon>Uroviricota</taxon>
        <taxon>Caudoviricetes</taxon>
        <taxon>Peduoviridae</taxon>
        <taxon>Maltschvirus</taxon>
        <taxon>Maltschvirus maltsch</taxon>
    </lineage>
</organism>
<sequence length="66" mass="7903">MRNNIDPYEVLLRNLEKPLHITYICDSIFRVGIDETRKRIDQLVKDGLIEESKYGKDYYVRTKRNG</sequence>
<reference evidence="1" key="1">
    <citation type="submission" date="2020-04" db="EMBL/GenBank/DDBJ databases">
        <authorList>
            <person name="Chiriac C."/>
            <person name="Salcher M."/>
            <person name="Ghai R."/>
            <person name="Kavagutti S V."/>
        </authorList>
    </citation>
    <scope>NUCLEOTIDE SEQUENCE</scope>
</reference>